<dbReference type="InterPro" id="IPR052961">
    <property type="entry name" value="Oxido-Kinase-like_Enzymes"/>
</dbReference>
<keyword evidence="2" id="KW-1185">Reference proteome</keyword>
<gene>
    <name evidence="1" type="ORF">FRY98_19565</name>
</gene>
<dbReference type="Pfam" id="PF02958">
    <property type="entry name" value="EcKL"/>
    <property type="match status" value="1"/>
</dbReference>
<dbReference type="PANTHER" id="PTHR23020:SF41">
    <property type="entry name" value="AMINOGLYCOSIDE PHOSPHOTRANSFERASE DOMAIN-CONTAINING PROTEIN"/>
    <property type="match status" value="1"/>
</dbReference>
<sequence>MSSTVIRDPNDADQFSLDRLRSCLLQAGFSGAGNLESYDVEQMDATNASMYKIRLRPDAPDVRLPRSLILKVCRSQEFGPSEVYYYGRDYRDADDIPLLACYDAAFEDHAYHLLLEDVSDSHRNSWELSPDSEYAAQVAAAVAKLHSCRWGPDRIKEAGYPEMDTSQLDRYLAHVERGCAPLLEELMQEGRHDLAAVARLVFDKLPAVLRRRIRQFPSLCTLVHGDINPGNILVPKSGSGGSVFLIDRQPFDWSLLSWFGPADLAYLTVLFWEPENRRKLERDLLKAYHQVLSGRCAADYRWEQLWIDYKLSAMQCFYVAASWCIDPAERTEMRWLWRRELERAVLAFQDLQGGELLNAAE</sequence>
<dbReference type="GO" id="GO:0016740">
    <property type="term" value="F:transferase activity"/>
    <property type="evidence" value="ECO:0007669"/>
    <property type="project" value="UniProtKB-KW"/>
</dbReference>
<protein>
    <submittedName>
        <fullName evidence="1">Phosphotransferase</fullName>
    </submittedName>
</protein>
<organism evidence="1 2">
    <name type="scientific">Paenibacillus faecis</name>
    <dbReference type="NCBI Taxonomy" id="862114"/>
    <lineage>
        <taxon>Bacteria</taxon>
        <taxon>Bacillati</taxon>
        <taxon>Bacillota</taxon>
        <taxon>Bacilli</taxon>
        <taxon>Bacillales</taxon>
        <taxon>Paenibacillaceae</taxon>
        <taxon>Paenibacillus</taxon>
    </lineage>
</organism>
<dbReference type="InterPro" id="IPR004119">
    <property type="entry name" value="EcKL"/>
</dbReference>
<dbReference type="InterPro" id="IPR011009">
    <property type="entry name" value="Kinase-like_dom_sf"/>
</dbReference>
<dbReference type="AlphaFoldDB" id="A0A5D0CQB0"/>
<dbReference type="Gene3D" id="3.90.1200.10">
    <property type="match status" value="1"/>
</dbReference>
<dbReference type="EMBL" id="VSDO01000004">
    <property type="protein sequence ID" value="TYA11355.1"/>
    <property type="molecule type" value="Genomic_DNA"/>
</dbReference>
<dbReference type="RefSeq" id="WP_148455101.1">
    <property type="nucleotide sequence ID" value="NZ_VSDO01000004.1"/>
</dbReference>
<dbReference type="SUPFAM" id="SSF56112">
    <property type="entry name" value="Protein kinase-like (PK-like)"/>
    <property type="match status" value="1"/>
</dbReference>
<comment type="caution">
    <text evidence="1">The sequence shown here is derived from an EMBL/GenBank/DDBJ whole genome shotgun (WGS) entry which is preliminary data.</text>
</comment>
<evidence type="ECO:0000313" key="1">
    <source>
        <dbReference type="EMBL" id="TYA11355.1"/>
    </source>
</evidence>
<keyword evidence="1" id="KW-0808">Transferase</keyword>
<dbReference type="OrthoDB" id="115252at2"/>
<dbReference type="PANTHER" id="PTHR23020">
    <property type="entry name" value="UNCHARACTERIZED NUCLEAR HORMONE RECEPTOR-RELATED"/>
    <property type="match status" value="1"/>
</dbReference>
<reference evidence="1 2" key="1">
    <citation type="submission" date="2019-08" db="EMBL/GenBank/DDBJ databases">
        <title>Genome sequencing of Paenibacillus faecis DSM 23593(T).</title>
        <authorList>
            <person name="Kook J.-K."/>
            <person name="Park S.-N."/>
            <person name="Lim Y.K."/>
        </authorList>
    </citation>
    <scope>NUCLEOTIDE SEQUENCE [LARGE SCALE GENOMIC DNA]</scope>
    <source>
        <strain evidence="1 2">DSM 23593</strain>
    </source>
</reference>
<dbReference type="Proteomes" id="UP000325218">
    <property type="component" value="Unassembled WGS sequence"/>
</dbReference>
<accession>A0A5D0CQB0</accession>
<proteinExistence type="predicted"/>
<evidence type="ECO:0000313" key="2">
    <source>
        <dbReference type="Proteomes" id="UP000325218"/>
    </source>
</evidence>
<name>A0A5D0CQB0_9BACL</name>